<organism evidence="1 2">
    <name type="scientific">Musa troglodytarum</name>
    <name type="common">fe'i banana</name>
    <dbReference type="NCBI Taxonomy" id="320322"/>
    <lineage>
        <taxon>Eukaryota</taxon>
        <taxon>Viridiplantae</taxon>
        <taxon>Streptophyta</taxon>
        <taxon>Embryophyta</taxon>
        <taxon>Tracheophyta</taxon>
        <taxon>Spermatophyta</taxon>
        <taxon>Magnoliopsida</taxon>
        <taxon>Liliopsida</taxon>
        <taxon>Zingiberales</taxon>
        <taxon>Musaceae</taxon>
        <taxon>Musa</taxon>
    </lineage>
</organism>
<dbReference type="EMBL" id="CP097510">
    <property type="protein sequence ID" value="URE27749.1"/>
    <property type="molecule type" value="Genomic_DNA"/>
</dbReference>
<reference evidence="1" key="1">
    <citation type="submission" date="2022-05" db="EMBL/GenBank/DDBJ databases">
        <title>The Musa troglodytarum L. genome provides insights into the mechanism of non-climacteric behaviour and enrichment of carotenoids.</title>
        <authorList>
            <person name="Wang J."/>
        </authorList>
    </citation>
    <scope>NUCLEOTIDE SEQUENCE</scope>
    <source>
        <tissue evidence="1">Leaf</tissue>
    </source>
</reference>
<evidence type="ECO:0000313" key="2">
    <source>
        <dbReference type="Proteomes" id="UP001055439"/>
    </source>
</evidence>
<dbReference type="AlphaFoldDB" id="A0A9E7H541"/>
<sequence>MTAQRIWVLCMATRRLSRVSWWYSWVPWEKLKRATFIPARSSFSSIGTDRDAGPSVHTIFVLGTRPSLGSSLSNPSMSMFAIPSLLPSGNDNPSCLQQINHNTTKKKQR</sequence>
<protein>
    <submittedName>
        <fullName evidence="1">Uncharacterized protein</fullName>
    </submittedName>
</protein>
<name>A0A9E7H541_9LILI</name>
<dbReference type="Proteomes" id="UP001055439">
    <property type="component" value="Chromosome 8"/>
</dbReference>
<accession>A0A9E7H541</accession>
<gene>
    <name evidence="1" type="ORF">MUK42_18122</name>
</gene>
<keyword evidence="2" id="KW-1185">Reference proteome</keyword>
<evidence type="ECO:0000313" key="1">
    <source>
        <dbReference type="EMBL" id="URE27749.1"/>
    </source>
</evidence>
<proteinExistence type="predicted"/>